<dbReference type="Proteomes" id="UP000822688">
    <property type="component" value="Chromosome V"/>
</dbReference>
<dbReference type="EMBL" id="CM026426">
    <property type="protein sequence ID" value="KAG0572897.1"/>
    <property type="molecule type" value="Genomic_DNA"/>
</dbReference>
<keyword evidence="3" id="KW-1185">Reference proteome</keyword>
<protein>
    <submittedName>
        <fullName evidence="2">Uncharacterized protein</fullName>
    </submittedName>
</protein>
<comment type="caution">
    <text evidence="2">The sequence shown here is derived from an EMBL/GenBank/DDBJ whole genome shotgun (WGS) entry which is preliminary data.</text>
</comment>
<evidence type="ECO:0000256" key="1">
    <source>
        <dbReference type="SAM" id="MobiDB-lite"/>
    </source>
</evidence>
<accession>A0A8T0HQ28</accession>
<reference evidence="2" key="1">
    <citation type="submission" date="2020-06" db="EMBL/GenBank/DDBJ databases">
        <title>WGS assembly of Ceratodon purpureus strain R40.</title>
        <authorList>
            <person name="Carey S.B."/>
            <person name="Jenkins J."/>
            <person name="Shu S."/>
            <person name="Lovell J.T."/>
            <person name="Sreedasyam A."/>
            <person name="Maumus F."/>
            <person name="Tiley G.P."/>
            <person name="Fernandez-Pozo N."/>
            <person name="Barry K."/>
            <person name="Chen C."/>
            <person name="Wang M."/>
            <person name="Lipzen A."/>
            <person name="Daum C."/>
            <person name="Saski C.A."/>
            <person name="Payton A.C."/>
            <person name="Mcbreen J.C."/>
            <person name="Conrad R.E."/>
            <person name="Kollar L.M."/>
            <person name="Olsson S."/>
            <person name="Huttunen S."/>
            <person name="Landis J.B."/>
            <person name="Wickett N.J."/>
            <person name="Johnson M.G."/>
            <person name="Rensing S.A."/>
            <person name="Grimwood J."/>
            <person name="Schmutz J."/>
            <person name="Mcdaniel S.F."/>
        </authorList>
    </citation>
    <scope>NUCLEOTIDE SEQUENCE</scope>
    <source>
        <strain evidence="2">R40</strain>
    </source>
</reference>
<gene>
    <name evidence="2" type="ORF">KC19_VG133200</name>
</gene>
<feature type="region of interest" description="Disordered" evidence="1">
    <location>
        <begin position="46"/>
        <end position="99"/>
    </location>
</feature>
<feature type="compositionally biased region" description="Basic and acidic residues" evidence="1">
    <location>
        <begin position="61"/>
        <end position="73"/>
    </location>
</feature>
<dbReference type="AlphaFoldDB" id="A0A8T0HQ28"/>
<evidence type="ECO:0000313" key="3">
    <source>
        <dbReference type="Proteomes" id="UP000822688"/>
    </source>
</evidence>
<name>A0A8T0HQ28_CERPU</name>
<proteinExistence type="predicted"/>
<sequence length="99" mass="10779">MTKTMGLNVCVVLMDNPMCVPTKPMPISSPTRRTVRRRRLGFVHCGFGSKERGSSGTVDGDGGRRRSVAEVKKSTYSSTMEHSNYDPSSTSSSEESESS</sequence>
<evidence type="ECO:0000313" key="2">
    <source>
        <dbReference type="EMBL" id="KAG0572897.1"/>
    </source>
</evidence>
<organism evidence="2 3">
    <name type="scientific">Ceratodon purpureus</name>
    <name type="common">Fire moss</name>
    <name type="synonym">Dicranum purpureum</name>
    <dbReference type="NCBI Taxonomy" id="3225"/>
    <lineage>
        <taxon>Eukaryota</taxon>
        <taxon>Viridiplantae</taxon>
        <taxon>Streptophyta</taxon>
        <taxon>Embryophyta</taxon>
        <taxon>Bryophyta</taxon>
        <taxon>Bryophytina</taxon>
        <taxon>Bryopsida</taxon>
        <taxon>Dicranidae</taxon>
        <taxon>Pseudoditrichales</taxon>
        <taxon>Ditrichaceae</taxon>
        <taxon>Ceratodon</taxon>
    </lineage>
</organism>
<feature type="compositionally biased region" description="Polar residues" evidence="1">
    <location>
        <begin position="74"/>
        <end position="87"/>
    </location>
</feature>